<feature type="domain" description="UvrD-like helicase ATP-binding" evidence="11">
    <location>
        <begin position="20"/>
        <end position="305"/>
    </location>
</feature>
<evidence type="ECO:0000256" key="6">
    <source>
        <dbReference type="ARBA" id="ARBA00023235"/>
    </source>
</evidence>
<evidence type="ECO:0000256" key="8">
    <source>
        <dbReference type="ARBA" id="ARBA00034808"/>
    </source>
</evidence>
<gene>
    <name evidence="13" type="ORF">V5E97_21895</name>
</gene>
<evidence type="ECO:0000256" key="2">
    <source>
        <dbReference type="ARBA" id="ARBA00022741"/>
    </source>
</evidence>
<organism evidence="13">
    <name type="scientific">Singulisphaera sp. Ch08</name>
    <dbReference type="NCBI Taxonomy" id="3120278"/>
    <lineage>
        <taxon>Bacteria</taxon>
        <taxon>Pseudomonadati</taxon>
        <taxon>Planctomycetota</taxon>
        <taxon>Planctomycetia</taxon>
        <taxon>Isosphaerales</taxon>
        <taxon>Isosphaeraceae</taxon>
        <taxon>Singulisphaera</taxon>
    </lineage>
</organism>
<protein>
    <recommendedName>
        <fullName evidence="8">DNA 3'-5' helicase</fullName>
        <ecNumber evidence="8">5.6.2.4</ecNumber>
    </recommendedName>
</protein>
<dbReference type="GO" id="GO:0005524">
    <property type="term" value="F:ATP binding"/>
    <property type="evidence" value="ECO:0007669"/>
    <property type="project" value="UniProtKB-UniRule"/>
</dbReference>
<dbReference type="PROSITE" id="PS51198">
    <property type="entry name" value="UVRD_HELICASE_ATP_BIND"/>
    <property type="match status" value="1"/>
</dbReference>
<feature type="binding site" evidence="10">
    <location>
        <begin position="41"/>
        <end position="48"/>
    </location>
    <ligand>
        <name>ATP</name>
        <dbReference type="ChEBI" id="CHEBI:30616"/>
    </ligand>
</feature>
<comment type="catalytic activity">
    <reaction evidence="9">
        <text>ATP + H2O = ADP + phosphate + H(+)</text>
        <dbReference type="Rhea" id="RHEA:13065"/>
        <dbReference type="ChEBI" id="CHEBI:15377"/>
        <dbReference type="ChEBI" id="CHEBI:15378"/>
        <dbReference type="ChEBI" id="CHEBI:30616"/>
        <dbReference type="ChEBI" id="CHEBI:43474"/>
        <dbReference type="ChEBI" id="CHEBI:456216"/>
        <dbReference type="EC" id="5.6.2.4"/>
    </reaction>
</comment>
<dbReference type="RefSeq" id="WP_406693688.1">
    <property type="nucleotide sequence ID" value="NZ_CP155447.1"/>
</dbReference>
<keyword evidence="4 10" id="KW-0347">Helicase</keyword>
<evidence type="ECO:0000259" key="12">
    <source>
        <dbReference type="PROSITE" id="PS51217"/>
    </source>
</evidence>
<dbReference type="Pfam" id="PF13361">
    <property type="entry name" value="UvrD_C"/>
    <property type="match status" value="1"/>
</dbReference>
<reference evidence="13" key="1">
    <citation type="submission" date="2024-05" db="EMBL/GenBank/DDBJ databases">
        <title>Planctomycetes of the genus Singulisphaera possess chitinolytic capabilities.</title>
        <authorList>
            <person name="Ivanova A."/>
        </authorList>
    </citation>
    <scope>NUCLEOTIDE SEQUENCE</scope>
    <source>
        <strain evidence="13">Ch08T</strain>
    </source>
</reference>
<evidence type="ECO:0000256" key="7">
    <source>
        <dbReference type="ARBA" id="ARBA00034617"/>
    </source>
</evidence>
<dbReference type="PANTHER" id="PTHR11070">
    <property type="entry name" value="UVRD / RECB / PCRA DNA HELICASE FAMILY MEMBER"/>
    <property type="match status" value="1"/>
</dbReference>
<dbReference type="CDD" id="cd17932">
    <property type="entry name" value="DEXQc_UvrD"/>
    <property type="match status" value="1"/>
</dbReference>
<dbReference type="InterPro" id="IPR000212">
    <property type="entry name" value="DNA_helicase_UvrD/REP"/>
</dbReference>
<dbReference type="InterPro" id="IPR027417">
    <property type="entry name" value="P-loop_NTPase"/>
</dbReference>
<evidence type="ECO:0000256" key="5">
    <source>
        <dbReference type="ARBA" id="ARBA00022840"/>
    </source>
</evidence>
<dbReference type="GO" id="GO:0016787">
    <property type="term" value="F:hydrolase activity"/>
    <property type="evidence" value="ECO:0007669"/>
    <property type="project" value="UniProtKB-UniRule"/>
</dbReference>
<dbReference type="GO" id="GO:0003677">
    <property type="term" value="F:DNA binding"/>
    <property type="evidence" value="ECO:0007669"/>
    <property type="project" value="InterPro"/>
</dbReference>
<dbReference type="PROSITE" id="PS51217">
    <property type="entry name" value="UVRD_HELICASE_CTER"/>
    <property type="match status" value="1"/>
</dbReference>
<evidence type="ECO:0000313" key="13">
    <source>
        <dbReference type="EMBL" id="XBH01005.1"/>
    </source>
</evidence>
<proteinExistence type="inferred from homology"/>
<dbReference type="GO" id="GO:0005829">
    <property type="term" value="C:cytosol"/>
    <property type="evidence" value="ECO:0007669"/>
    <property type="project" value="TreeGrafter"/>
</dbReference>
<name>A0AAU7C799_9BACT</name>
<dbReference type="GO" id="GO:0043138">
    <property type="term" value="F:3'-5' DNA helicase activity"/>
    <property type="evidence" value="ECO:0007669"/>
    <property type="project" value="UniProtKB-EC"/>
</dbReference>
<feature type="domain" description="UvrD-like helicase C-terminal" evidence="12">
    <location>
        <begin position="306"/>
        <end position="576"/>
    </location>
</feature>
<dbReference type="Gene3D" id="3.40.50.300">
    <property type="entry name" value="P-loop containing nucleotide triphosphate hydrolases"/>
    <property type="match status" value="2"/>
</dbReference>
<evidence type="ECO:0000256" key="9">
    <source>
        <dbReference type="ARBA" id="ARBA00048988"/>
    </source>
</evidence>
<evidence type="ECO:0000256" key="4">
    <source>
        <dbReference type="ARBA" id="ARBA00022806"/>
    </source>
</evidence>
<dbReference type="Gene3D" id="1.10.10.160">
    <property type="match status" value="1"/>
</dbReference>
<dbReference type="EC" id="5.6.2.4" evidence="8"/>
<dbReference type="Pfam" id="PF00580">
    <property type="entry name" value="UvrD-helicase"/>
    <property type="match status" value="1"/>
</dbReference>
<dbReference type="PANTHER" id="PTHR11070:SF3">
    <property type="entry name" value="DNA 3'-5' HELICASE"/>
    <property type="match status" value="1"/>
</dbReference>
<evidence type="ECO:0000256" key="3">
    <source>
        <dbReference type="ARBA" id="ARBA00022801"/>
    </source>
</evidence>
<evidence type="ECO:0000259" key="11">
    <source>
        <dbReference type="PROSITE" id="PS51198"/>
    </source>
</evidence>
<dbReference type="GO" id="GO:0000725">
    <property type="term" value="P:recombinational repair"/>
    <property type="evidence" value="ECO:0007669"/>
    <property type="project" value="TreeGrafter"/>
</dbReference>
<comment type="similarity">
    <text evidence="1">Belongs to the helicase family. UvrD subfamily.</text>
</comment>
<dbReference type="InterPro" id="IPR014017">
    <property type="entry name" value="DNA_helicase_UvrD-like_C"/>
</dbReference>
<dbReference type="InterPro" id="IPR014016">
    <property type="entry name" value="UvrD-like_ATP-bd"/>
</dbReference>
<dbReference type="EMBL" id="CP155447">
    <property type="protein sequence ID" value="XBH01005.1"/>
    <property type="molecule type" value="Genomic_DNA"/>
</dbReference>
<sequence>MRKIQLKKVADQRLAERFGQDLNESQRLAAFAPDGANLILAGPGSGKTRVITYRVAYLIAKGVPAESILLVTFTRRAAREMVGRLESLIGPNAARVWAGTFHHVGNRMLRRSATLLGYGTNFTILDSEDQLDLIRLAMNDAGLFGTGKMAPKPALVQHLLSFVFNVGRPLDEVLAERHPDLEPWRGHLEKTAEAYAGRKRAANCMDYDDLLGQWGRLIREFPDQLAAQGRMFRHILIDEMQDTNIVQVALVEAIARAGSGNLTAVGDDAQSIYRFRGANYDNILKFPDRHPGARLFQLEVNYRSTPEIVAFTNASIAHNLSGFPKTLVSARSGGVRPIAVPTADAYEEAEFLCQQILECHEQGVALNRMAVLYRNHHDSILLQADLVSRGIQYTVRSGLRFFEQAHIKDALAYFRILVNPRDDAAWRRVLLLLPGIGQVKAAAICEHLARSADPLERLATAETMALVPAKSKGFFAGLVADLNKIRASGPESNPAAAIAALLEGGYPATLRVKYDRPDNRIADIEQLGVLAARYESLERLIAELLLAGDVYGMDTLAEGDNPAEILVLSTIHQAKGLEWSRVFVPRLIEENFPNYRALGEPGGEDEERRIFYVAVTRAMDELYLTYPLLISRGGRGPNVVATPSRFLTEIDPSLYEPVVLETEFDAGWLRPDQD</sequence>
<dbReference type="InterPro" id="IPR013986">
    <property type="entry name" value="DExx_box_DNA_helicase_dom_sf"/>
</dbReference>
<keyword evidence="6" id="KW-0413">Isomerase</keyword>
<comment type="catalytic activity">
    <reaction evidence="7">
        <text>Couples ATP hydrolysis with the unwinding of duplex DNA by translocating in the 3'-5' direction.</text>
        <dbReference type="EC" id="5.6.2.4"/>
    </reaction>
</comment>
<dbReference type="Gene3D" id="1.10.486.10">
    <property type="entry name" value="PCRA, domain 4"/>
    <property type="match status" value="1"/>
</dbReference>
<dbReference type="SUPFAM" id="SSF52540">
    <property type="entry name" value="P-loop containing nucleoside triphosphate hydrolases"/>
    <property type="match status" value="1"/>
</dbReference>
<keyword evidence="2 10" id="KW-0547">Nucleotide-binding</keyword>
<evidence type="ECO:0000256" key="1">
    <source>
        <dbReference type="ARBA" id="ARBA00009922"/>
    </source>
</evidence>
<keyword evidence="3 10" id="KW-0378">Hydrolase</keyword>
<keyword evidence="5 10" id="KW-0067">ATP-binding</keyword>
<dbReference type="AlphaFoldDB" id="A0AAU7C799"/>
<accession>A0AAU7C799</accession>
<evidence type="ECO:0000256" key="10">
    <source>
        <dbReference type="PROSITE-ProRule" id="PRU00560"/>
    </source>
</evidence>